<evidence type="ECO:0000256" key="2">
    <source>
        <dbReference type="ARBA" id="ARBA00022448"/>
    </source>
</evidence>
<evidence type="ECO:0000313" key="5">
    <source>
        <dbReference type="Proteomes" id="UP001164761"/>
    </source>
</evidence>
<dbReference type="CDD" id="cd13585">
    <property type="entry name" value="PBP2_TMBP_like"/>
    <property type="match status" value="1"/>
</dbReference>
<evidence type="ECO:0000313" key="4">
    <source>
        <dbReference type="EMBL" id="WAH43963.1"/>
    </source>
</evidence>
<dbReference type="Gene3D" id="3.40.190.10">
    <property type="entry name" value="Periplasmic binding protein-like II"/>
    <property type="match status" value="1"/>
</dbReference>
<dbReference type="Pfam" id="PF01547">
    <property type="entry name" value="SBP_bac_1"/>
    <property type="match status" value="1"/>
</dbReference>
<gene>
    <name evidence="4" type="ORF">NZD89_11570</name>
</gene>
<protein>
    <submittedName>
        <fullName evidence="4">Sugar ABC transporter substrate-binding protein</fullName>
    </submittedName>
</protein>
<organism evidence="4 5">
    <name type="scientific">Alicyclobacillus fastidiosus</name>
    <dbReference type="NCBI Taxonomy" id="392011"/>
    <lineage>
        <taxon>Bacteria</taxon>
        <taxon>Bacillati</taxon>
        <taxon>Bacillota</taxon>
        <taxon>Bacilli</taxon>
        <taxon>Bacillales</taxon>
        <taxon>Alicyclobacillaceae</taxon>
        <taxon>Alicyclobacillus</taxon>
    </lineage>
</organism>
<dbReference type="PANTHER" id="PTHR30061:SF50">
    <property type="entry name" value="MALTOSE_MALTODEXTRIN-BINDING PERIPLASMIC PROTEIN"/>
    <property type="match status" value="1"/>
</dbReference>
<dbReference type="SUPFAM" id="SSF53850">
    <property type="entry name" value="Periplasmic binding protein-like II"/>
    <property type="match status" value="1"/>
</dbReference>
<reference evidence="4" key="1">
    <citation type="submission" date="2022-08" db="EMBL/GenBank/DDBJ databases">
        <title>Alicyclobacillus fastidiosus DSM 17978, complete genome.</title>
        <authorList>
            <person name="Wang Q."/>
            <person name="Cai R."/>
            <person name="Wang Z."/>
        </authorList>
    </citation>
    <scope>NUCLEOTIDE SEQUENCE</scope>
    <source>
        <strain evidence="4">DSM 17978</strain>
    </source>
</reference>
<accession>A0ABY6ZM15</accession>
<keyword evidence="3" id="KW-0732">Signal</keyword>
<sequence>MKRWFNQFTKTTLIVTAAAGLLAGCGSSGGKVTIVWWFNDKNQQPALEQIAKDFMKQNPNIKVDAELQNGQTYYTQLQTVLAAHSGPDVFWMNGPNFLGFENKGFFAPLNVNLNWNNYPKNLVGMYSVNGTHYAVPKDYDTIGLFYNKALFDKAHIPYPTNNWTWNDVRAAAKKLTIAGKQWGIADENSSQEVEYPLMVSAGSQIISKDKKSVDVDSTSSLKAIQFLYDLMYVDKSAPTGQWQTDNDPYQAFMSGEIAMITAGDWNAHPFYQALGNKVGVVKFPEFDGHYGNIIHGIGWVVNANSKQKAADMKFEEYLGSKAAALTQADTGTVIPAYNGTQEPWVKSMKGFSNLQIFLDQAKYATAYPTGPNAQWESALTTHFTNIWLNKETPEQGLKAAQQEADQALQSSN</sequence>
<keyword evidence="2" id="KW-0813">Transport</keyword>
<dbReference type="PANTHER" id="PTHR30061">
    <property type="entry name" value="MALTOSE-BINDING PERIPLASMIC PROTEIN"/>
    <property type="match status" value="1"/>
</dbReference>
<proteinExistence type="inferred from homology"/>
<evidence type="ECO:0000256" key="3">
    <source>
        <dbReference type="ARBA" id="ARBA00022729"/>
    </source>
</evidence>
<evidence type="ECO:0000256" key="1">
    <source>
        <dbReference type="ARBA" id="ARBA00008520"/>
    </source>
</evidence>
<comment type="similarity">
    <text evidence="1">Belongs to the bacterial solute-binding protein 1 family.</text>
</comment>
<dbReference type="InterPro" id="IPR006059">
    <property type="entry name" value="SBP"/>
</dbReference>
<dbReference type="Proteomes" id="UP001164761">
    <property type="component" value="Chromosome"/>
</dbReference>
<keyword evidence="5" id="KW-1185">Reference proteome</keyword>
<dbReference type="EMBL" id="CP104067">
    <property type="protein sequence ID" value="WAH43963.1"/>
    <property type="molecule type" value="Genomic_DNA"/>
</dbReference>
<name>A0ABY6ZM15_9BACL</name>
<dbReference type="RefSeq" id="WP_268007868.1">
    <property type="nucleotide sequence ID" value="NZ_BSUT01000001.1"/>
</dbReference>
<dbReference type="PROSITE" id="PS51257">
    <property type="entry name" value="PROKAR_LIPOPROTEIN"/>
    <property type="match status" value="1"/>
</dbReference>